<protein>
    <recommendedName>
        <fullName evidence="2">Bacteriophage T5 Orf172 DNA-binding domain-containing protein</fullName>
    </recommendedName>
</protein>
<evidence type="ECO:0000259" key="2">
    <source>
        <dbReference type="SMART" id="SM00974"/>
    </source>
</evidence>
<keyword evidence="4" id="KW-1185">Reference proteome</keyword>
<feature type="region of interest" description="Disordered" evidence="1">
    <location>
        <begin position="165"/>
        <end position="187"/>
    </location>
</feature>
<dbReference type="Pfam" id="PF10544">
    <property type="entry name" value="T5orf172"/>
    <property type="match status" value="1"/>
</dbReference>
<evidence type="ECO:0000313" key="3">
    <source>
        <dbReference type="EMBL" id="KAK2630087.1"/>
    </source>
</evidence>
<name>A0AAD9T6R4_9HELO</name>
<evidence type="ECO:0000256" key="1">
    <source>
        <dbReference type="SAM" id="MobiDB-lite"/>
    </source>
</evidence>
<proteinExistence type="predicted"/>
<gene>
    <name evidence="3" type="ORF">QTJ16_000907</name>
</gene>
<dbReference type="AlphaFoldDB" id="A0AAD9T6R4"/>
<reference evidence="3" key="1">
    <citation type="submission" date="2023-06" db="EMBL/GenBank/DDBJ databases">
        <title>Draft genome of Marssonina rosae.</title>
        <authorList>
            <person name="Cheng Q."/>
        </authorList>
    </citation>
    <scope>NUCLEOTIDE SEQUENCE</scope>
    <source>
        <strain evidence="3">R4</strain>
    </source>
</reference>
<sequence>MPPYIPNTPESLLQRSDSKNPETTCRGLGASGRPCRRSLAKSLQVSPSPSPRRKLSSSPARTPGPEEYCWQHKDQAASQFGASTQGKISAGCRERTSVDTLVDRLGLLDVKEQKQGKRRKPLPRPASVESRVEVLKPERPKARPKPASNLGLFCCVGVADERRQAPRPVNHNSGRTNVPAPTKVTKVTSSLPVKYKRPSINRDPSSRTGEFLSLIPTSASPQLTAQLLAELARPVSELDKEGYIYMFWLTSESIPVEPPSDTASSLLSPPAQRMPGQRRTSDVLNTFATTVSDANKKTILLKIGRAQNVYRRLNQWTQQCGYNLSLIRYYPYQPSVVSGANVNKPPSTPRKVPNANKVERLIHIELNAQRAIGHGKCKACGREHREWFEVNASTNGVKAVDEVIRRWVDWGERNPGS</sequence>
<accession>A0AAD9T6R4</accession>
<dbReference type="SMART" id="SM00974">
    <property type="entry name" value="T5orf172"/>
    <property type="match status" value="1"/>
</dbReference>
<dbReference type="PANTHER" id="PTHR28094:SF2">
    <property type="entry name" value="BACTERIOPHAGE T5 ORF172 DNA-BINDING DOMAIN-CONTAINING PROTEIN"/>
    <property type="match status" value="1"/>
</dbReference>
<feature type="region of interest" description="Disordered" evidence="1">
    <location>
        <begin position="259"/>
        <end position="279"/>
    </location>
</feature>
<feature type="region of interest" description="Disordered" evidence="1">
    <location>
        <begin position="112"/>
        <end position="146"/>
    </location>
</feature>
<dbReference type="InterPro" id="IPR053006">
    <property type="entry name" value="Meiosis_regulatory"/>
</dbReference>
<dbReference type="PANTHER" id="PTHR28094">
    <property type="entry name" value="MEIOTICALLY UP-REGULATED GENE 113 PROTEIN"/>
    <property type="match status" value="1"/>
</dbReference>
<organism evidence="3 4">
    <name type="scientific">Diplocarpon rosae</name>
    <dbReference type="NCBI Taxonomy" id="946125"/>
    <lineage>
        <taxon>Eukaryota</taxon>
        <taxon>Fungi</taxon>
        <taxon>Dikarya</taxon>
        <taxon>Ascomycota</taxon>
        <taxon>Pezizomycotina</taxon>
        <taxon>Leotiomycetes</taxon>
        <taxon>Helotiales</taxon>
        <taxon>Drepanopezizaceae</taxon>
        <taxon>Diplocarpon</taxon>
    </lineage>
</organism>
<feature type="region of interest" description="Disordered" evidence="1">
    <location>
        <begin position="1"/>
        <end position="67"/>
    </location>
</feature>
<feature type="compositionally biased region" description="Basic and acidic residues" evidence="1">
    <location>
        <begin position="130"/>
        <end position="141"/>
    </location>
</feature>
<dbReference type="Proteomes" id="UP001285354">
    <property type="component" value="Unassembled WGS sequence"/>
</dbReference>
<feature type="domain" description="Bacteriophage T5 Orf172 DNA-binding" evidence="2">
    <location>
        <begin position="295"/>
        <end position="407"/>
    </location>
</feature>
<dbReference type="InterPro" id="IPR018306">
    <property type="entry name" value="Phage_T5_Orf172_DNA-bd"/>
</dbReference>
<dbReference type="EMBL" id="JAUBYV010000001">
    <property type="protein sequence ID" value="KAK2630087.1"/>
    <property type="molecule type" value="Genomic_DNA"/>
</dbReference>
<comment type="caution">
    <text evidence="3">The sequence shown here is derived from an EMBL/GenBank/DDBJ whole genome shotgun (WGS) entry which is preliminary data.</text>
</comment>
<evidence type="ECO:0000313" key="4">
    <source>
        <dbReference type="Proteomes" id="UP001285354"/>
    </source>
</evidence>